<comment type="caution">
    <text evidence="1">The sequence shown here is derived from an EMBL/GenBank/DDBJ whole genome shotgun (WGS) entry which is preliminary data.</text>
</comment>
<evidence type="ECO:0000313" key="1">
    <source>
        <dbReference type="EMBL" id="RCH99167.1"/>
    </source>
</evidence>
<dbReference type="Proteomes" id="UP000253551">
    <property type="component" value="Unassembled WGS sequence"/>
</dbReference>
<organism evidence="1 2">
    <name type="scientific">Rhizopus stolonifer</name>
    <name type="common">Rhizopus nigricans</name>
    <dbReference type="NCBI Taxonomy" id="4846"/>
    <lineage>
        <taxon>Eukaryota</taxon>
        <taxon>Fungi</taxon>
        <taxon>Fungi incertae sedis</taxon>
        <taxon>Mucoromycota</taxon>
        <taxon>Mucoromycotina</taxon>
        <taxon>Mucoromycetes</taxon>
        <taxon>Mucorales</taxon>
        <taxon>Mucorineae</taxon>
        <taxon>Rhizopodaceae</taxon>
        <taxon>Rhizopus</taxon>
    </lineage>
</organism>
<dbReference type="OrthoDB" id="2282120at2759"/>
<accession>A0A367KAI0</accession>
<name>A0A367KAI0_RHIST</name>
<proteinExistence type="predicted"/>
<sequence>MSNNELLRLDYNFTNREELAINHILTDIYFKHSAEKHREDTELSLLIDSISCLFSTIWSSHSAFVKDKTSLLVSVHTPSSTSIRPDMVFTAKLSNGDIYEIGNGEVKAPYVSKSIVNATRVRVLETAKRQLHKRMRMSSACNILVTFGILIHGI</sequence>
<dbReference type="EMBL" id="PJQM01001979">
    <property type="protein sequence ID" value="RCH99167.1"/>
    <property type="molecule type" value="Genomic_DNA"/>
</dbReference>
<protein>
    <submittedName>
        <fullName evidence="1">Uncharacterized protein</fullName>
    </submittedName>
</protein>
<dbReference type="AlphaFoldDB" id="A0A367KAI0"/>
<gene>
    <name evidence="1" type="ORF">CU098_009740</name>
</gene>
<keyword evidence="2" id="KW-1185">Reference proteome</keyword>
<reference evidence="1 2" key="1">
    <citation type="journal article" date="2018" name="G3 (Bethesda)">
        <title>Phylogenetic and Phylogenomic Definition of Rhizopus Species.</title>
        <authorList>
            <person name="Gryganskyi A.P."/>
            <person name="Golan J."/>
            <person name="Dolatabadi S."/>
            <person name="Mondo S."/>
            <person name="Robb S."/>
            <person name="Idnurm A."/>
            <person name="Muszewska A."/>
            <person name="Steczkiewicz K."/>
            <person name="Masonjones S."/>
            <person name="Liao H.L."/>
            <person name="Gajdeczka M.T."/>
            <person name="Anike F."/>
            <person name="Vuek A."/>
            <person name="Anishchenko I.M."/>
            <person name="Voigt K."/>
            <person name="de Hoog G.S."/>
            <person name="Smith M.E."/>
            <person name="Heitman J."/>
            <person name="Vilgalys R."/>
            <person name="Stajich J.E."/>
        </authorList>
    </citation>
    <scope>NUCLEOTIDE SEQUENCE [LARGE SCALE GENOMIC DNA]</scope>
    <source>
        <strain evidence="1 2">LSU 92-RS-03</strain>
    </source>
</reference>
<evidence type="ECO:0000313" key="2">
    <source>
        <dbReference type="Proteomes" id="UP000253551"/>
    </source>
</evidence>